<gene>
    <name evidence="17" type="ORF">AB205_0189070</name>
</gene>
<dbReference type="InterPro" id="IPR029034">
    <property type="entry name" value="Cystine-knot_cytokine"/>
</dbReference>
<dbReference type="PROSITE" id="PS51362">
    <property type="entry name" value="TGF_BETA_2"/>
    <property type="match status" value="1"/>
</dbReference>
<dbReference type="InterPro" id="IPR017948">
    <property type="entry name" value="TGFb_CS"/>
</dbReference>
<keyword evidence="18" id="KW-1185">Reference proteome</keyword>
<dbReference type="InterPro" id="IPR001839">
    <property type="entry name" value="TGF-b_C"/>
</dbReference>
<dbReference type="EMBL" id="KV936976">
    <property type="protein sequence ID" value="PIO29554.1"/>
    <property type="molecule type" value="Genomic_DNA"/>
</dbReference>
<keyword evidence="3 14" id="KW-0202">Cytokine</keyword>
<evidence type="ECO:0000256" key="12">
    <source>
        <dbReference type="ARBA" id="ARBA00031866"/>
    </source>
</evidence>
<dbReference type="PROSITE" id="PS00250">
    <property type="entry name" value="TGF_BETA_1"/>
    <property type="match status" value="1"/>
</dbReference>
<evidence type="ECO:0000256" key="14">
    <source>
        <dbReference type="RuleBase" id="RU369049"/>
    </source>
</evidence>
<dbReference type="AlphaFoldDB" id="A0A2G9RNW4"/>
<organism evidence="17 18">
    <name type="scientific">Aquarana catesbeiana</name>
    <name type="common">American bullfrog</name>
    <name type="synonym">Rana catesbeiana</name>
    <dbReference type="NCBI Taxonomy" id="8400"/>
    <lineage>
        <taxon>Eukaryota</taxon>
        <taxon>Metazoa</taxon>
        <taxon>Chordata</taxon>
        <taxon>Craniata</taxon>
        <taxon>Vertebrata</taxon>
        <taxon>Euteleostomi</taxon>
        <taxon>Amphibia</taxon>
        <taxon>Batrachia</taxon>
        <taxon>Anura</taxon>
        <taxon>Neobatrachia</taxon>
        <taxon>Ranoidea</taxon>
        <taxon>Ranidae</taxon>
        <taxon>Aquarana</taxon>
    </lineage>
</organism>
<dbReference type="Pfam" id="PF00019">
    <property type="entry name" value="TGF_beta"/>
    <property type="match status" value="1"/>
</dbReference>
<dbReference type="CDD" id="cd19388">
    <property type="entry name" value="TGF_beta_GDF8"/>
    <property type="match status" value="1"/>
</dbReference>
<dbReference type="OrthoDB" id="5948587at2759"/>
<dbReference type="Proteomes" id="UP000228934">
    <property type="component" value="Unassembled WGS sequence"/>
</dbReference>
<keyword evidence="5 14" id="KW-0165">Cleavage on pair of basic residues</keyword>
<protein>
    <recommendedName>
        <fullName evidence="11 14">Growth/differentiation factor 8</fullName>
        <shortName evidence="14">GDF-8</shortName>
    </recommendedName>
    <alternativeName>
        <fullName evidence="12 14">Myostatin</fullName>
    </alternativeName>
</protein>
<dbReference type="InterPro" id="IPR015615">
    <property type="entry name" value="TGF-beta-rel"/>
</dbReference>
<feature type="domain" description="TGF-beta family profile" evidence="16">
    <location>
        <begin position="258"/>
        <end position="370"/>
    </location>
</feature>
<evidence type="ECO:0000256" key="7">
    <source>
        <dbReference type="ARBA" id="ARBA00023030"/>
    </source>
</evidence>
<dbReference type="PANTHER" id="PTHR11848">
    <property type="entry name" value="TGF-BETA FAMILY"/>
    <property type="match status" value="1"/>
</dbReference>
<dbReference type="PANTHER" id="PTHR11848:SF150">
    <property type="entry name" value="GROWTH_DIFFERENTIATION FACTOR 8"/>
    <property type="match status" value="1"/>
</dbReference>
<dbReference type="Gene3D" id="2.10.90.10">
    <property type="entry name" value="Cystine-knot cytokines"/>
    <property type="match status" value="1"/>
</dbReference>
<accession>A0A2G9RNW4</accession>
<name>A0A2G9RNW4_AQUCT</name>
<comment type="subcellular location">
    <subcellularLocation>
        <location evidence="1 14">Secreted</location>
    </subcellularLocation>
</comment>
<evidence type="ECO:0000256" key="9">
    <source>
        <dbReference type="ARBA" id="ARBA00023180"/>
    </source>
</evidence>
<dbReference type="GO" id="GO:0008083">
    <property type="term" value="F:growth factor activity"/>
    <property type="evidence" value="ECO:0007669"/>
    <property type="project" value="UniProtKB-UniRule"/>
</dbReference>
<feature type="chain" id="PRO_5013648049" description="Growth/differentiation factor 8" evidence="15">
    <location>
        <begin position="24"/>
        <end position="370"/>
    </location>
</feature>
<evidence type="ECO:0000256" key="4">
    <source>
        <dbReference type="ARBA" id="ARBA00022525"/>
    </source>
</evidence>
<dbReference type="SUPFAM" id="SSF57501">
    <property type="entry name" value="Cystine-knot cytokines"/>
    <property type="match status" value="1"/>
</dbReference>
<dbReference type="GO" id="GO:0005125">
    <property type="term" value="F:cytokine activity"/>
    <property type="evidence" value="ECO:0007669"/>
    <property type="project" value="UniProtKB-UniRule"/>
</dbReference>
<feature type="signal peptide" evidence="15">
    <location>
        <begin position="1"/>
        <end position="23"/>
    </location>
</feature>
<comment type="subunit">
    <text evidence="14">Homodimer; disulfide-linked.</text>
</comment>
<keyword evidence="4 14" id="KW-0964">Secreted</keyword>
<keyword evidence="7 13" id="KW-0339">Growth factor</keyword>
<evidence type="ECO:0000256" key="13">
    <source>
        <dbReference type="RuleBase" id="RU000354"/>
    </source>
</evidence>
<dbReference type="Pfam" id="PF00688">
    <property type="entry name" value="TGFb_propeptide"/>
    <property type="match status" value="1"/>
</dbReference>
<evidence type="ECO:0000313" key="17">
    <source>
        <dbReference type="EMBL" id="PIO29554.1"/>
    </source>
</evidence>
<evidence type="ECO:0000256" key="6">
    <source>
        <dbReference type="ARBA" id="ARBA00022729"/>
    </source>
</evidence>
<evidence type="ECO:0000256" key="5">
    <source>
        <dbReference type="ARBA" id="ARBA00022685"/>
    </source>
</evidence>
<proteinExistence type="inferred from homology"/>
<comment type="function">
    <text evidence="10 14">Acts specifically as a negative regulator of skeletal muscle growth.</text>
</comment>
<reference evidence="18" key="1">
    <citation type="journal article" date="2017" name="Nat. Commun.">
        <title>The North American bullfrog draft genome provides insight into hormonal regulation of long noncoding RNA.</title>
        <authorList>
            <person name="Hammond S.A."/>
            <person name="Warren R.L."/>
            <person name="Vandervalk B.P."/>
            <person name="Kucuk E."/>
            <person name="Khan H."/>
            <person name="Gibb E.A."/>
            <person name="Pandoh P."/>
            <person name="Kirk H."/>
            <person name="Zhao Y."/>
            <person name="Jones M."/>
            <person name="Mungall A.J."/>
            <person name="Coope R."/>
            <person name="Pleasance S."/>
            <person name="Moore R.A."/>
            <person name="Holt R.A."/>
            <person name="Round J.M."/>
            <person name="Ohora S."/>
            <person name="Walle B.V."/>
            <person name="Veldhoen N."/>
            <person name="Helbing C.C."/>
            <person name="Birol I."/>
        </authorList>
    </citation>
    <scope>NUCLEOTIDE SEQUENCE [LARGE SCALE GENOMIC DNA]</scope>
</reference>
<dbReference type="GO" id="GO:0005615">
    <property type="term" value="C:extracellular space"/>
    <property type="evidence" value="ECO:0007669"/>
    <property type="project" value="UniProtKB-UniRule"/>
</dbReference>
<evidence type="ECO:0000256" key="2">
    <source>
        <dbReference type="ARBA" id="ARBA00006656"/>
    </source>
</evidence>
<dbReference type="FunFam" id="2.60.120.970:FF:000001">
    <property type="entry name" value="Growth/differentiation factor 8"/>
    <property type="match status" value="1"/>
</dbReference>
<comment type="similarity">
    <text evidence="2 13">Belongs to the TGF-beta family.</text>
</comment>
<evidence type="ECO:0000313" key="18">
    <source>
        <dbReference type="Proteomes" id="UP000228934"/>
    </source>
</evidence>
<keyword evidence="8 14" id="KW-1015">Disulfide bond</keyword>
<dbReference type="InterPro" id="IPR001111">
    <property type="entry name" value="TGF-b_propeptide"/>
</dbReference>
<evidence type="ECO:0000256" key="10">
    <source>
        <dbReference type="ARBA" id="ARBA00023756"/>
    </source>
</evidence>
<keyword evidence="6 14" id="KW-0732">Signal</keyword>
<sequence length="370" mass="41969">MVKVHVCSFIYLCILVIFSPVNMNNNNQATDKDILCSSCTWRQNSKSSRLEAIKIQILSKLRLEQAPNISKDAIKNLLPKAPPLEELIDQYDVQGDDSSEGSMEEDDYHATTETIITMSTEPDFSTTEKQKCCYFKFSSIMQYNKIAKAQLWIYLKPVQRHTTVFVQTFRLPRSSNDGTRSTGIRPLKLEMTPGPGVWKSLDVKAALQNWLKQPESSIGIEIKASDEMGRDIPLGHRGSNEDGLNPFIEVKVMDTPKRSRRDFGLDCDERSTESRCCRYPLTVDFEAFGWDWIIAPKRYKANYCSGECGIVFLQKYPHTHLVQQANPRGSAGPCCTPTKMSPINMLYFNENEEIIYGKIPAMVVDRCGCS</sequence>
<evidence type="ECO:0000256" key="3">
    <source>
        <dbReference type="ARBA" id="ARBA00022514"/>
    </source>
</evidence>
<keyword evidence="9" id="KW-0325">Glycoprotein</keyword>
<evidence type="ECO:0000256" key="1">
    <source>
        <dbReference type="ARBA" id="ARBA00004613"/>
    </source>
</evidence>
<evidence type="ECO:0000256" key="8">
    <source>
        <dbReference type="ARBA" id="ARBA00023157"/>
    </source>
</evidence>
<dbReference type="Gene3D" id="2.60.120.970">
    <property type="match status" value="1"/>
</dbReference>
<evidence type="ECO:0000259" key="16">
    <source>
        <dbReference type="PROSITE" id="PS51362"/>
    </source>
</evidence>
<evidence type="ECO:0000256" key="11">
    <source>
        <dbReference type="ARBA" id="ARBA00023852"/>
    </source>
</evidence>
<dbReference type="SMART" id="SM00204">
    <property type="entry name" value="TGFB"/>
    <property type="match status" value="1"/>
</dbReference>
<dbReference type="FunFam" id="2.10.90.10:FF:000006">
    <property type="entry name" value="growth/differentiation factor 8"/>
    <property type="match status" value="1"/>
</dbReference>
<evidence type="ECO:0000256" key="15">
    <source>
        <dbReference type="SAM" id="SignalP"/>
    </source>
</evidence>